<protein>
    <submittedName>
        <fullName evidence="1">Uncharacterized protein</fullName>
    </submittedName>
</protein>
<accession>H0EAL8</accession>
<comment type="caution">
    <text evidence="1">The sequence shown here is derived from an EMBL/GenBank/DDBJ whole genome shotgun (WGS) entry which is preliminary data.</text>
</comment>
<name>H0EAL8_9ACTN</name>
<evidence type="ECO:0000313" key="2">
    <source>
        <dbReference type="Proteomes" id="UP000005143"/>
    </source>
</evidence>
<dbReference type="EMBL" id="AGUD01000295">
    <property type="protein sequence ID" value="EHN09345.1"/>
    <property type="molecule type" value="Genomic_DNA"/>
</dbReference>
<proteinExistence type="predicted"/>
<gene>
    <name evidence="1" type="ORF">PAI11_38920</name>
</gene>
<reference evidence="1 2" key="1">
    <citation type="journal article" date="2013" name="Biodegradation">
        <title>Quantitative proteomic analysis of ibuprofen-degrading Patulibacter sp. strain I11.</title>
        <authorList>
            <person name="Almeida B."/>
            <person name="Kjeldal H."/>
            <person name="Lolas I."/>
            <person name="Knudsen A.D."/>
            <person name="Carvalho G."/>
            <person name="Nielsen K.L."/>
            <person name="Barreto Crespo M.T."/>
            <person name="Stensballe A."/>
            <person name="Nielsen J.L."/>
        </authorList>
    </citation>
    <scope>NUCLEOTIDE SEQUENCE [LARGE SCALE GENOMIC DNA]</scope>
    <source>
        <strain evidence="1 2">I11</strain>
    </source>
</reference>
<keyword evidence="2" id="KW-1185">Reference proteome</keyword>
<organism evidence="1 2">
    <name type="scientific">Patulibacter medicamentivorans</name>
    <dbReference type="NCBI Taxonomy" id="1097667"/>
    <lineage>
        <taxon>Bacteria</taxon>
        <taxon>Bacillati</taxon>
        <taxon>Actinomycetota</taxon>
        <taxon>Thermoleophilia</taxon>
        <taxon>Solirubrobacterales</taxon>
        <taxon>Patulibacteraceae</taxon>
        <taxon>Patulibacter</taxon>
    </lineage>
</organism>
<sequence length="61" mass="6622">MNSFAEPTAAARFVVDDLLSGRSLARCATLEQARRIVRTMAFCWPGSEDEVVILPVTAPLA</sequence>
<dbReference type="RefSeq" id="WP_007578355.1">
    <property type="nucleotide sequence ID" value="NZ_AGUD01000295.1"/>
</dbReference>
<evidence type="ECO:0000313" key="1">
    <source>
        <dbReference type="EMBL" id="EHN09345.1"/>
    </source>
</evidence>
<dbReference type="Proteomes" id="UP000005143">
    <property type="component" value="Unassembled WGS sequence"/>
</dbReference>
<dbReference type="AlphaFoldDB" id="H0EAL8"/>